<protein>
    <submittedName>
        <fullName evidence="2">SHOCT domain-containing protein</fullName>
    </submittedName>
</protein>
<feature type="domain" description="SHOCT" evidence="1">
    <location>
        <begin position="66"/>
        <end position="90"/>
    </location>
</feature>
<sequence length="95" mass="10365">MMMNGSSSLGLLVSLVMLAALAVVVVGGVRLYHRLAAPRPHRTALPHTALPHTALPRTATPSGDPALTRLRERYAAGEIDDEEYERRLSALTYWS</sequence>
<evidence type="ECO:0000313" key="2">
    <source>
        <dbReference type="EMBL" id="UZJ26939.1"/>
    </source>
</evidence>
<dbReference type="RefSeq" id="WP_265385043.1">
    <property type="nucleotide sequence ID" value="NZ_CP110617.1"/>
</dbReference>
<dbReference type="EMBL" id="CP110617">
    <property type="protein sequence ID" value="UZJ26939.1"/>
    <property type="molecule type" value="Genomic_DNA"/>
</dbReference>
<evidence type="ECO:0000313" key="3">
    <source>
        <dbReference type="Proteomes" id="UP001164965"/>
    </source>
</evidence>
<organism evidence="2 3">
    <name type="scientific">Rhodococcus antarcticus</name>
    <dbReference type="NCBI Taxonomy" id="2987751"/>
    <lineage>
        <taxon>Bacteria</taxon>
        <taxon>Bacillati</taxon>
        <taxon>Actinomycetota</taxon>
        <taxon>Actinomycetes</taxon>
        <taxon>Mycobacteriales</taxon>
        <taxon>Nocardiaceae</taxon>
        <taxon>Rhodococcus</taxon>
    </lineage>
</organism>
<keyword evidence="2" id="KW-0614">Plasmid</keyword>
<accession>A0ABY6P5I2</accession>
<dbReference type="Proteomes" id="UP001164965">
    <property type="component" value="Plasmid unnamed2"/>
</dbReference>
<name>A0ABY6P5I2_9NOCA</name>
<dbReference type="InterPro" id="IPR018649">
    <property type="entry name" value="SHOCT"/>
</dbReference>
<dbReference type="Pfam" id="PF09851">
    <property type="entry name" value="SHOCT"/>
    <property type="match status" value="1"/>
</dbReference>
<geneLocation type="plasmid" evidence="2 3">
    <name>unnamed2</name>
</geneLocation>
<evidence type="ECO:0000259" key="1">
    <source>
        <dbReference type="Pfam" id="PF09851"/>
    </source>
</evidence>
<keyword evidence="3" id="KW-1185">Reference proteome</keyword>
<proteinExistence type="predicted"/>
<reference evidence="2" key="1">
    <citation type="submission" date="2022-10" db="EMBL/GenBank/DDBJ databases">
        <title>Rhodococcus sp.75.</title>
        <authorList>
            <person name="Sun M."/>
        </authorList>
    </citation>
    <scope>NUCLEOTIDE SEQUENCE</scope>
    <source>
        <strain evidence="2">75</strain>
        <plasmid evidence="2">unnamed2</plasmid>
    </source>
</reference>
<gene>
    <name evidence="2" type="ORF">RHODO2019_18800</name>
</gene>